<dbReference type="InterPro" id="IPR045749">
    <property type="entry name" value="DUF6090"/>
</dbReference>
<evidence type="ECO:0000256" key="3">
    <source>
        <dbReference type="PROSITE-ProRule" id="PRU00023"/>
    </source>
</evidence>
<dbReference type="Proteomes" id="UP001257277">
    <property type="component" value="Unassembled WGS sequence"/>
</dbReference>
<dbReference type="Pfam" id="PF19578">
    <property type="entry name" value="DUF6090"/>
    <property type="match status" value="1"/>
</dbReference>
<evidence type="ECO:0000256" key="2">
    <source>
        <dbReference type="ARBA" id="ARBA00023043"/>
    </source>
</evidence>
<name>A0ABU3LB67_9FLAO</name>
<proteinExistence type="predicted"/>
<dbReference type="InterPro" id="IPR036770">
    <property type="entry name" value="Ankyrin_rpt-contain_sf"/>
</dbReference>
<evidence type="ECO:0000313" key="5">
    <source>
        <dbReference type="EMBL" id="MDT7830975.1"/>
    </source>
</evidence>
<gene>
    <name evidence="5" type="ORF">RQM59_01205</name>
</gene>
<dbReference type="Pfam" id="PF12796">
    <property type="entry name" value="Ank_2"/>
    <property type="match status" value="1"/>
</dbReference>
<comment type="caution">
    <text evidence="5">The sequence shown here is derived from an EMBL/GenBank/DDBJ whole genome shotgun (WGS) entry which is preliminary data.</text>
</comment>
<dbReference type="SUPFAM" id="SSF48403">
    <property type="entry name" value="Ankyrin repeat"/>
    <property type="match status" value="1"/>
</dbReference>
<organism evidence="5 6">
    <name type="scientific">Asprobacillus argus</name>
    <dbReference type="NCBI Taxonomy" id="3076534"/>
    <lineage>
        <taxon>Bacteria</taxon>
        <taxon>Pseudomonadati</taxon>
        <taxon>Bacteroidota</taxon>
        <taxon>Flavobacteriia</taxon>
        <taxon>Flavobacteriales</taxon>
        <taxon>Flavobacteriaceae</taxon>
        <taxon>Asprobacillus</taxon>
    </lineage>
</organism>
<protein>
    <submittedName>
        <fullName evidence="5">DUF6090 family protein</fullName>
    </submittedName>
</protein>
<keyword evidence="1" id="KW-0677">Repeat</keyword>
<evidence type="ECO:0000256" key="1">
    <source>
        <dbReference type="ARBA" id="ARBA00022737"/>
    </source>
</evidence>
<keyword evidence="4" id="KW-0472">Membrane</keyword>
<dbReference type="PANTHER" id="PTHR24173">
    <property type="entry name" value="ANKYRIN REPEAT CONTAINING"/>
    <property type="match status" value="1"/>
</dbReference>
<keyword evidence="4" id="KW-0812">Transmembrane</keyword>
<feature type="repeat" description="ANK" evidence="3">
    <location>
        <begin position="333"/>
        <end position="365"/>
    </location>
</feature>
<feature type="transmembrane region" description="Helical" evidence="4">
    <location>
        <begin position="21"/>
        <end position="42"/>
    </location>
</feature>
<sequence>MIKFFRRIRQKTLSENKFSKYLLYAVGEIILVVIGILIALQLNTWKDDKQNKKIELQYLNGIVANLERDIIELKGLLKRDSITFDAYTNILMPFKDPTINVYTPTFIGKTIARSQYTHQFDGNSIVFEDMKSSGKINFIKSDALRFALLEYYNDSESFSDTHKNNNTIINQLKDEAFTDNIDLNSLIEGFIFKGNWSAQLDPLDLSFFSKSKNDPAVQKFANRVSLMKGLLKVNHTGNDYLMERSKRLIVLISDYIKGTQIDFTTELPEGVLTAIINGDTVALDNIVTSDLNTCFKMRESYPISLVSLSIENNSFTSLKYFVQKGVNLELACFDKTPLMYAVKYGHLNMAEYLLEKGADMNTVSVEGKTALDYAIRYGHPKIQAFLKTYKKN</sequence>
<dbReference type="PROSITE" id="PS50297">
    <property type="entry name" value="ANK_REP_REGION"/>
    <property type="match status" value="1"/>
</dbReference>
<dbReference type="InterPro" id="IPR002110">
    <property type="entry name" value="Ankyrin_rpt"/>
</dbReference>
<accession>A0ABU3LB67</accession>
<reference evidence="5 6" key="1">
    <citation type="submission" date="2023-09" db="EMBL/GenBank/DDBJ databases">
        <title>Novel taxa isolated from Blanes Bay.</title>
        <authorList>
            <person name="Rey-Velasco X."/>
            <person name="Lucena T."/>
        </authorList>
    </citation>
    <scope>NUCLEOTIDE SEQUENCE [LARGE SCALE GENOMIC DNA]</scope>
    <source>
        <strain evidence="5 6">S356</strain>
    </source>
</reference>
<dbReference type="RefSeq" id="WP_349240231.1">
    <property type="nucleotide sequence ID" value="NZ_JAVTTO010000001.1"/>
</dbReference>
<dbReference type="SMART" id="SM00248">
    <property type="entry name" value="ANK"/>
    <property type="match status" value="2"/>
</dbReference>
<keyword evidence="6" id="KW-1185">Reference proteome</keyword>
<dbReference type="PROSITE" id="PS50088">
    <property type="entry name" value="ANK_REPEAT"/>
    <property type="match status" value="1"/>
</dbReference>
<evidence type="ECO:0000313" key="6">
    <source>
        <dbReference type="Proteomes" id="UP001257277"/>
    </source>
</evidence>
<dbReference type="Gene3D" id="1.25.40.20">
    <property type="entry name" value="Ankyrin repeat-containing domain"/>
    <property type="match status" value="1"/>
</dbReference>
<evidence type="ECO:0000256" key="4">
    <source>
        <dbReference type="SAM" id="Phobius"/>
    </source>
</evidence>
<keyword evidence="2 3" id="KW-0040">ANK repeat</keyword>
<keyword evidence="4" id="KW-1133">Transmembrane helix</keyword>
<dbReference type="PANTHER" id="PTHR24173:SF74">
    <property type="entry name" value="ANKYRIN REPEAT DOMAIN-CONTAINING PROTEIN 16"/>
    <property type="match status" value="1"/>
</dbReference>
<dbReference type="EMBL" id="JAVTTO010000001">
    <property type="protein sequence ID" value="MDT7830975.1"/>
    <property type="molecule type" value="Genomic_DNA"/>
</dbReference>